<dbReference type="AlphaFoldDB" id="A0A2P8CVK2"/>
<gene>
    <name evidence="5" type="ORF">B0I18_11315</name>
</gene>
<dbReference type="EMBL" id="PYGD01000013">
    <property type="protein sequence ID" value="PSK89004.1"/>
    <property type="molecule type" value="Genomic_DNA"/>
</dbReference>
<proteinExistence type="inferred from homology"/>
<dbReference type="InterPro" id="IPR005650">
    <property type="entry name" value="BlaI_family"/>
</dbReference>
<comment type="caution">
    <text evidence="5">The sequence shown here is derived from an EMBL/GenBank/DDBJ whole genome shotgun (WGS) entry which is preliminary data.</text>
</comment>
<name>A0A2P8CVK2_9BACT</name>
<evidence type="ECO:0000313" key="6">
    <source>
        <dbReference type="Proteomes" id="UP000240572"/>
    </source>
</evidence>
<dbReference type="OrthoDB" id="1098508at2"/>
<dbReference type="PIRSF" id="PIRSF019455">
    <property type="entry name" value="CopR_AtkY"/>
    <property type="match status" value="1"/>
</dbReference>
<keyword evidence="6" id="KW-1185">Reference proteome</keyword>
<evidence type="ECO:0000313" key="5">
    <source>
        <dbReference type="EMBL" id="PSK89004.1"/>
    </source>
</evidence>
<keyword evidence="3" id="KW-0238">DNA-binding</keyword>
<keyword evidence="2" id="KW-0805">Transcription regulation</keyword>
<dbReference type="Gene3D" id="1.10.4040.10">
    <property type="entry name" value="Penicillinase repressor domain"/>
    <property type="match status" value="1"/>
</dbReference>
<evidence type="ECO:0000256" key="1">
    <source>
        <dbReference type="ARBA" id="ARBA00011046"/>
    </source>
</evidence>
<dbReference type="SUPFAM" id="SSF46785">
    <property type="entry name" value="Winged helix' DNA-binding domain"/>
    <property type="match status" value="1"/>
</dbReference>
<reference evidence="5 6" key="1">
    <citation type="submission" date="2018-03" db="EMBL/GenBank/DDBJ databases">
        <title>Genomic Encyclopedia of Type Strains, Phase III (KMG-III): the genomes of soil and plant-associated and newly described type strains.</title>
        <authorList>
            <person name="Whitman W."/>
        </authorList>
    </citation>
    <scope>NUCLEOTIDE SEQUENCE [LARGE SCALE GENOMIC DNA]</scope>
    <source>
        <strain evidence="5 6">CGMCC 1.12700</strain>
    </source>
</reference>
<protein>
    <submittedName>
        <fullName evidence="5">Putative transcriptional regulator</fullName>
    </submittedName>
</protein>
<accession>A0A2P8CVK2</accession>
<keyword evidence="4" id="KW-0804">Transcription</keyword>
<evidence type="ECO:0000256" key="2">
    <source>
        <dbReference type="ARBA" id="ARBA00023015"/>
    </source>
</evidence>
<dbReference type="Pfam" id="PF03965">
    <property type="entry name" value="Penicillinase_R"/>
    <property type="match status" value="1"/>
</dbReference>
<evidence type="ECO:0000256" key="4">
    <source>
        <dbReference type="ARBA" id="ARBA00023163"/>
    </source>
</evidence>
<dbReference type="InterPro" id="IPR036388">
    <property type="entry name" value="WH-like_DNA-bd_sf"/>
</dbReference>
<dbReference type="GO" id="GO:0045892">
    <property type="term" value="P:negative regulation of DNA-templated transcription"/>
    <property type="evidence" value="ECO:0007669"/>
    <property type="project" value="InterPro"/>
</dbReference>
<sequence>MKSLTKAEEQIMQIIWQKERCLVRDIVEALETPIPQTTVSSVVRILERKGFVGHKAYGKTYEYFPLVAKHDFTKSSIKAWINNYFDGSPKHLVSFLVSENELNLKELDTLMKQLETLKKDKK</sequence>
<dbReference type="InterPro" id="IPR036390">
    <property type="entry name" value="WH_DNA-bd_sf"/>
</dbReference>
<dbReference type="RefSeq" id="WP_106525033.1">
    <property type="nucleotide sequence ID" value="NZ_PYGD01000013.1"/>
</dbReference>
<dbReference type="Proteomes" id="UP000240572">
    <property type="component" value="Unassembled WGS sequence"/>
</dbReference>
<organism evidence="5 6">
    <name type="scientific">Taibaiella chishuiensis</name>
    <dbReference type="NCBI Taxonomy" id="1434707"/>
    <lineage>
        <taxon>Bacteria</taxon>
        <taxon>Pseudomonadati</taxon>
        <taxon>Bacteroidota</taxon>
        <taxon>Chitinophagia</taxon>
        <taxon>Chitinophagales</taxon>
        <taxon>Chitinophagaceae</taxon>
        <taxon>Taibaiella</taxon>
    </lineage>
</organism>
<evidence type="ECO:0000256" key="3">
    <source>
        <dbReference type="ARBA" id="ARBA00023125"/>
    </source>
</evidence>
<dbReference type="Gene3D" id="1.10.10.10">
    <property type="entry name" value="Winged helix-like DNA-binding domain superfamily/Winged helix DNA-binding domain"/>
    <property type="match status" value="1"/>
</dbReference>
<comment type="similarity">
    <text evidence="1">Belongs to the BlaI transcriptional regulatory family.</text>
</comment>
<dbReference type="GO" id="GO:0003677">
    <property type="term" value="F:DNA binding"/>
    <property type="evidence" value="ECO:0007669"/>
    <property type="project" value="UniProtKB-KW"/>
</dbReference>